<dbReference type="Pfam" id="PF14791">
    <property type="entry name" value="DNA_pol_B_thumb"/>
    <property type="match status" value="1"/>
</dbReference>
<dbReference type="InterPro" id="IPR010996">
    <property type="entry name" value="HHH_MUS81"/>
</dbReference>
<comment type="similarity">
    <text evidence="3">Belongs to the DNA polymerase type-X family.</text>
</comment>
<dbReference type="GO" id="GO:0046872">
    <property type="term" value="F:metal ion binding"/>
    <property type="evidence" value="ECO:0007669"/>
    <property type="project" value="UniProtKB-KW"/>
</dbReference>
<keyword evidence="21" id="KW-1185">Reference proteome</keyword>
<reference evidence="20 21" key="1">
    <citation type="journal article" date="2020" name="ISME J.">
        <title>Uncovering the hidden diversity of litter-decomposition mechanisms in mushroom-forming fungi.</title>
        <authorList>
            <person name="Floudas D."/>
            <person name="Bentzer J."/>
            <person name="Ahren D."/>
            <person name="Johansson T."/>
            <person name="Persson P."/>
            <person name="Tunlid A."/>
        </authorList>
    </citation>
    <scope>NUCLEOTIDE SEQUENCE [LARGE SCALE GENOMIC DNA]</scope>
    <source>
        <strain evidence="20 21">CBS 406.79</strain>
    </source>
</reference>
<evidence type="ECO:0000256" key="9">
    <source>
        <dbReference type="ARBA" id="ARBA00022705"/>
    </source>
</evidence>
<comment type="cofactor">
    <cofactor evidence="1">
        <name>Mn(2+)</name>
        <dbReference type="ChEBI" id="CHEBI:29035"/>
    </cofactor>
</comment>
<dbReference type="GO" id="GO:0016829">
    <property type="term" value="F:lyase activity"/>
    <property type="evidence" value="ECO:0007669"/>
    <property type="project" value="UniProtKB-KW"/>
</dbReference>
<feature type="region of interest" description="Disordered" evidence="18">
    <location>
        <begin position="282"/>
        <end position="335"/>
    </location>
</feature>
<dbReference type="OrthoDB" id="205514at2759"/>
<dbReference type="Proteomes" id="UP000518752">
    <property type="component" value="Unassembled WGS sequence"/>
</dbReference>
<evidence type="ECO:0000256" key="15">
    <source>
        <dbReference type="ARBA" id="ARBA00023242"/>
    </source>
</evidence>
<comment type="subcellular location">
    <subcellularLocation>
        <location evidence="2">Nucleus</location>
    </subcellularLocation>
</comment>
<comment type="caution">
    <text evidence="20">The sequence shown here is derived from an EMBL/GenBank/DDBJ whole genome shotgun (WGS) entry which is preliminary data.</text>
</comment>
<evidence type="ECO:0000256" key="7">
    <source>
        <dbReference type="ARBA" id="ARBA00022679"/>
    </source>
</evidence>
<dbReference type="InterPro" id="IPR001357">
    <property type="entry name" value="BRCT_dom"/>
</dbReference>
<comment type="catalytic activity">
    <reaction evidence="16">
        <text>DNA(n) + a 2'-deoxyribonucleoside 5'-triphosphate = DNA(n+1) + diphosphate</text>
        <dbReference type="Rhea" id="RHEA:22508"/>
        <dbReference type="Rhea" id="RHEA-COMP:17339"/>
        <dbReference type="Rhea" id="RHEA-COMP:17340"/>
        <dbReference type="ChEBI" id="CHEBI:33019"/>
        <dbReference type="ChEBI" id="CHEBI:61560"/>
        <dbReference type="ChEBI" id="CHEBI:173112"/>
        <dbReference type="EC" id="2.7.7.7"/>
    </reaction>
</comment>
<keyword evidence="9" id="KW-0235">DNA replication</keyword>
<dbReference type="PRINTS" id="PR00869">
    <property type="entry name" value="DNAPOLX"/>
</dbReference>
<evidence type="ECO:0000256" key="12">
    <source>
        <dbReference type="ARBA" id="ARBA00022932"/>
    </source>
</evidence>
<dbReference type="SUPFAM" id="SSF81301">
    <property type="entry name" value="Nucleotidyltransferase"/>
    <property type="match status" value="1"/>
</dbReference>
<evidence type="ECO:0000256" key="6">
    <source>
        <dbReference type="ARBA" id="ARBA00022634"/>
    </source>
</evidence>
<dbReference type="InterPro" id="IPR022312">
    <property type="entry name" value="DNA_pol_X"/>
</dbReference>
<keyword evidence="12" id="KW-0239">DNA-directed DNA polymerase</keyword>
<evidence type="ECO:0000313" key="21">
    <source>
        <dbReference type="Proteomes" id="UP000518752"/>
    </source>
</evidence>
<dbReference type="PANTHER" id="PTHR11276:SF28">
    <property type="entry name" value="DNA POLYMERASE LAMBDA"/>
    <property type="match status" value="1"/>
</dbReference>
<dbReference type="FunFam" id="1.10.150.20:FF:000010">
    <property type="entry name" value="DNA polymerase lambda"/>
    <property type="match status" value="1"/>
</dbReference>
<evidence type="ECO:0000256" key="10">
    <source>
        <dbReference type="ARBA" id="ARBA00022723"/>
    </source>
</evidence>
<dbReference type="Pfam" id="PF10391">
    <property type="entry name" value="DNA_pol_lambd_f"/>
    <property type="match status" value="1"/>
</dbReference>
<accession>A0A8H5FU13</accession>
<gene>
    <name evidence="20" type="ORF">D9757_012205</name>
</gene>
<dbReference type="Gene3D" id="3.30.210.10">
    <property type="entry name" value="DNA polymerase, thumb domain"/>
    <property type="match status" value="1"/>
</dbReference>
<dbReference type="InterPro" id="IPR043519">
    <property type="entry name" value="NT_sf"/>
</dbReference>
<evidence type="ECO:0000256" key="13">
    <source>
        <dbReference type="ARBA" id="ARBA00023204"/>
    </source>
</evidence>
<dbReference type="EC" id="2.7.7.7" evidence="4"/>
<dbReference type="GO" id="GO:0005634">
    <property type="term" value="C:nucleus"/>
    <property type="evidence" value="ECO:0007669"/>
    <property type="project" value="UniProtKB-SubCell"/>
</dbReference>
<dbReference type="InterPro" id="IPR037160">
    <property type="entry name" value="DNA_Pol_thumb_sf"/>
</dbReference>
<dbReference type="Pfam" id="PF14792">
    <property type="entry name" value="DNA_pol_B_palm"/>
    <property type="match status" value="1"/>
</dbReference>
<name>A0A8H5FU13_9AGAR</name>
<keyword evidence="6" id="KW-0237">DNA synthesis</keyword>
<dbReference type="CDD" id="cd00141">
    <property type="entry name" value="NT_POLXc"/>
    <property type="match status" value="1"/>
</dbReference>
<dbReference type="InterPro" id="IPR002054">
    <property type="entry name" value="DNA-dir_DNA_pol_X"/>
</dbReference>
<dbReference type="SUPFAM" id="SSF47802">
    <property type="entry name" value="DNA polymerase beta, N-terminal domain-like"/>
    <property type="match status" value="1"/>
</dbReference>
<dbReference type="SUPFAM" id="SSF52113">
    <property type="entry name" value="BRCT domain"/>
    <property type="match status" value="1"/>
</dbReference>
<feature type="domain" description="BRCT" evidence="19">
    <location>
        <begin position="363"/>
        <end position="451"/>
    </location>
</feature>
<feature type="compositionally biased region" description="Polar residues" evidence="18">
    <location>
        <begin position="282"/>
        <end position="300"/>
    </location>
</feature>
<keyword evidence="15" id="KW-0539">Nucleus</keyword>
<dbReference type="PRINTS" id="PR00870">
    <property type="entry name" value="DNAPOLXBETA"/>
</dbReference>
<dbReference type="PROSITE" id="PS50172">
    <property type="entry name" value="BRCT"/>
    <property type="match status" value="1"/>
</dbReference>
<dbReference type="Gene3D" id="1.10.150.20">
    <property type="entry name" value="5' to 3' exonuclease, C-terminal subdomain"/>
    <property type="match status" value="1"/>
</dbReference>
<dbReference type="Pfam" id="PF14716">
    <property type="entry name" value="HHH_8"/>
    <property type="match status" value="1"/>
</dbReference>
<dbReference type="InterPro" id="IPR028207">
    <property type="entry name" value="DNA_pol_B_palm_palm"/>
</dbReference>
<evidence type="ECO:0000256" key="8">
    <source>
        <dbReference type="ARBA" id="ARBA00022695"/>
    </source>
</evidence>
<evidence type="ECO:0000256" key="18">
    <source>
        <dbReference type="SAM" id="MobiDB-lite"/>
    </source>
</evidence>
<keyword evidence="7" id="KW-0808">Transferase</keyword>
<dbReference type="Gene3D" id="3.30.460.10">
    <property type="entry name" value="Beta Polymerase, domain 2"/>
    <property type="match status" value="1"/>
</dbReference>
<evidence type="ECO:0000256" key="1">
    <source>
        <dbReference type="ARBA" id="ARBA00001936"/>
    </source>
</evidence>
<dbReference type="InterPro" id="IPR029398">
    <property type="entry name" value="PolB_thumb"/>
</dbReference>
<evidence type="ECO:0000256" key="11">
    <source>
        <dbReference type="ARBA" id="ARBA00022763"/>
    </source>
</evidence>
<dbReference type="SMART" id="SM00483">
    <property type="entry name" value="POLXc"/>
    <property type="match status" value="1"/>
</dbReference>
<dbReference type="GO" id="GO:0003887">
    <property type="term" value="F:DNA-directed DNA polymerase activity"/>
    <property type="evidence" value="ECO:0007669"/>
    <property type="project" value="UniProtKB-KW"/>
</dbReference>
<dbReference type="GO" id="GO:0006303">
    <property type="term" value="P:double-strand break repair via nonhomologous end joining"/>
    <property type="evidence" value="ECO:0007669"/>
    <property type="project" value="TreeGrafter"/>
</dbReference>
<dbReference type="InterPro" id="IPR018944">
    <property type="entry name" value="DNA_pol_lambd_fingers_domain"/>
</dbReference>
<dbReference type="FunFam" id="1.10.150.110:FF:000005">
    <property type="entry name" value="DNA polymerase POL4"/>
    <property type="match status" value="1"/>
</dbReference>
<feature type="compositionally biased region" description="Polar residues" evidence="18">
    <location>
        <begin position="33"/>
        <end position="44"/>
    </location>
</feature>
<evidence type="ECO:0000256" key="16">
    <source>
        <dbReference type="ARBA" id="ARBA00049244"/>
    </source>
</evidence>
<dbReference type="GO" id="GO:0003677">
    <property type="term" value="F:DNA binding"/>
    <property type="evidence" value="ECO:0007669"/>
    <property type="project" value="InterPro"/>
</dbReference>
<feature type="active site" description="Nucleophile; Schiff-base intermediate with DNA; for 5'-dRP lyase activity" evidence="17">
    <location>
        <position position="696"/>
    </location>
</feature>
<keyword evidence="13" id="KW-0234">DNA repair</keyword>
<feature type="region of interest" description="Disordered" evidence="18">
    <location>
        <begin position="33"/>
        <end position="128"/>
    </location>
</feature>
<keyword evidence="10" id="KW-0479">Metal-binding</keyword>
<feature type="region of interest" description="Disordered" evidence="18">
    <location>
        <begin position="160"/>
        <end position="210"/>
    </location>
</feature>
<keyword evidence="8" id="KW-0548">Nucleotidyltransferase</keyword>
<sequence length="987" mass="109688">MKLPDIFFKQLDEIMEGSDSETEVDYIARITMNSRGNSNQTGQKNDSRLGTAFTPPSTQLSRDLKLKTTGSSALRFQSPRNKPTAHPYPPQHDPIGPTDGNEENMHSGDDQVPAGLPTATTPAGSPVALSAPETFVSVSSKHSARKMRKRTDGAVTGVGVRDQGEAAVDTDVNLSEARKYRRKPKSEPKKSKVPEGTASAPSSPIEGTSALTDQNRVLSTKMSILDLNIAQASASAARKEAERTAALGLKRAGTTLLKPLPKVPRLGTMANTSAEQISMIGNFSSSAPTSPEPRSSSPFPVTSGKAPSKISVKARAPAKTAGKGKSTAVKAKGKQKPEKQSVYDWTITELELWSSGKKKADPKIVQFFRGHTILFVGYDFSKKYMIGETTRKCIRIILKHGGQIAPKYDPTTITHIVLESGLPKANLLEAAHVKTLERIPEHIPLLAWKWVNVLQNMNPDIEPGRPPQEIHLIADEHLYNYGHFSSRLPPVNLHPSAVARTQLRLRKSTNSEFSHISRYPEDVSDSDGSEAPLPIYRQPHGMERPLKAASSRVPLNLQPVHADNTSDPLLAFYLRARENNSLFPRYRNEFDSGTETETSDTETIAEDTSKLKEKRQDGGWLCKDPQKRAAPCPNDDVIEKLEELKTLHSAKPAEDDKWRVFSLNKTIRALRAHPKRIRSLEEAEKIRGIGVKTAMKIMEIINTGDLRRIQFERTEDVLVTSVFTKIYGVGQKTAQMWYSNGCRTLDDLWKGKGGVKLNEGQKIGLEHYNDLNTRMPREEAKAIFELIKPIALRIDPDLFVDIMGSFRRGKADCGDIDILITRCPDDGRTHEGVLRKLIDKLERAGILTEHLALPDYSKPLEAVYHGICCLPGVAGARRRRIDFLTVPWSSKGGALLYYTGDDMFNRSMRLLANKMGYSLNQRGLYAGVIRDPTNRNVKLNAGNLIASETERQIFDKLGVPWREPHERVTYYEDIMNAQKAKRRSERG</sequence>
<proteinExistence type="inferred from homology"/>
<dbReference type="AlphaFoldDB" id="A0A8H5FU13"/>
<evidence type="ECO:0000256" key="4">
    <source>
        <dbReference type="ARBA" id="ARBA00012417"/>
    </source>
</evidence>
<dbReference type="InterPro" id="IPR036420">
    <property type="entry name" value="BRCT_dom_sf"/>
</dbReference>
<feature type="compositionally biased region" description="Polar residues" evidence="18">
    <location>
        <begin position="68"/>
        <end position="81"/>
    </location>
</feature>
<feature type="compositionally biased region" description="Polar residues" evidence="18">
    <location>
        <begin position="199"/>
        <end position="210"/>
    </location>
</feature>
<dbReference type="InterPro" id="IPR002008">
    <property type="entry name" value="DNA_pol_X_beta-like"/>
</dbReference>
<dbReference type="EMBL" id="JAACJN010000311">
    <property type="protein sequence ID" value="KAF5349064.1"/>
    <property type="molecule type" value="Genomic_DNA"/>
</dbReference>
<keyword evidence="11" id="KW-0227">DNA damage</keyword>
<evidence type="ECO:0000256" key="14">
    <source>
        <dbReference type="ARBA" id="ARBA00023239"/>
    </source>
</evidence>
<evidence type="ECO:0000256" key="3">
    <source>
        <dbReference type="ARBA" id="ARBA00008323"/>
    </source>
</evidence>
<dbReference type="SUPFAM" id="SSF81585">
    <property type="entry name" value="PsbU/PolX domain-like"/>
    <property type="match status" value="1"/>
</dbReference>
<dbReference type="Gene3D" id="1.10.150.110">
    <property type="entry name" value="DNA polymerase beta, N-terminal domain-like"/>
    <property type="match status" value="1"/>
</dbReference>
<evidence type="ECO:0000256" key="2">
    <source>
        <dbReference type="ARBA" id="ARBA00004123"/>
    </source>
</evidence>
<evidence type="ECO:0000259" key="19">
    <source>
        <dbReference type="PROSITE" id="PS50172"/>
    </source>
</evidence>
<evidence type="ECO:0000256" key="17">
    <source>
        <dbReference type="PIRSR" id="PIRSR622312-50"/>
    </source>
</evidence>
<keyword evidence="14" id="KW-0456">Lyase</keyword>
<organism evidence="20 21">
    <name type="scientific">Collybiopsis confluens</name>
    <dbReference type="NCBI Taxonomy" id="2823264"/>
    <lineage>
        <taxon>Eukaryota</taxon>
        <taxon>Fungi</taxon>
        <taxon>Dikarya</taxon>
        <taxon>Basidiomycota</taxon>
        <taxon>Agaricomycotina</taxon>
        <taxon>Agaricomycetes</taxon>
        <taxon>Agaricomycetidae</taxon>
        <taxon>Agaricales</taxon>
        <taxon>Marasmiineae</taxon>
        <taxon>Omphalotaceae</taxon>
        <taxon>Collybiopsis</taxon>
    </lineage>
</organism>
<evidence type="ECO:0000313" key="20">
    <source>
        <dbReference type="EMBL" id="KAF5349064.1"/>
    </source>
</evidence>
<dbReference type="PANTHER" id="PTHR11276">
    <property type="entry name" value="DNA POLYMERASE TYPE-X FAMILY MEMBER"/>
    <property type="match status" value="1"/>
</dbReference>
<protein>
    <recommendedName>
        <fullName evidence="5">DNA polymerase lambda</fullName>
        <ecNumber evidence="4">2.7.7.7</ecNumber>
    </recommendedName>
</protein>
<evidence type="ECO:0000256" key="5">
    <source>
        <dbReference type="ARBA" id="ARBA00016513"/>
    </source>
</evidence>
<dbReference type="InterPro" id="IPR027421">
    <property type="entry name" value="DNA_pol_lamdba_lyase_dom_sf"/>
</dbReference>